<dbReference type="InterPro" id="IPR008772">
    <property type="entry name" value="Phosphonate_metab_PhnH"/>
</dbReference>
<evidence type="ECO:0008006" key="3">
    <source>
        <dbReference type="Google" id="ProtNLM"/>
    </source>
</evidence>
<reference evidence="1 2" key="1">
    <citation type="submission" date="2013-06" db="EMBL/GenBank/DDBJ databases">
        <title>The draft sequence of the Mycobacterium elephantis genome.</title>
        <authorList>
            <person name="Pettersson F.B."/>
            <person name="Das S."/>
            <person name="Dasgupta S."/>
            <person name="Bhattacharya A."/>
            <person name="Kirsebom L.A."/>
        </authorList>
    </citation>
    <scope>NUCLEOTIDE SEQUENCE [LARGE SCALE GENOMIC DNA]</scope>
    <source>
        <strain evidence="1 2">DSM 44368</strain>
    </source>
</reference>
<gene>
    <name evidence="1" type="ORF">MELE44368_05610</name>
</gene>
<accession>A0A439DPT2</accession>
<evidence type="ECO:0000313" key="2">
    <source>
        <dbReference type="Proteomes" id="UP000287177"/>
    </source>
</evidence>
<proteinExistence type="predicted"/>
<sequence length="181" mass="18174">MHDGRTAFLACMWAMCTPGTPIELACLPRIGARPELDGAAGVLLALLDRGLTLGVSGGEAAHQVAAVVMAETGARPGDVADAEWVLVHGAAADAIACARRGDRLSPERGATLVLAAAAEPHPVSIAGPGVHGQAEVWVPLDEVAVRAFAAANSAPPCGVDLLIVTGNCVIGLPRSVALGVV</sequence>
<organism evidence="1 2">
    <name type="scientific">Mycolicibacterium elephantis DSM 44368</name>
    <dbReference type="NCBI Taxonomy" id="1335622"/>
    <lineage>
        <taxon>Bacteria</taxon>
        <taxon>Bacillati</taxon>
        <taxon>Actinomycetota</taxon>
        <taxon>Actinomycetes</taxon>
        <taxon>Mycobacteriales</taxon>
        <taxon>Mycobacteriaceae</taxon>
        <taxon>Mycolicibacterium</taxon>
    </lineage>
</organism>
<dbReference type="Gene3D" id="3.40.50.11310">
    <property type="entry name" value="Bacterial phosphonate metabolism protein PhnH"/>
    <property type="match status" value="1"/>
</dbReference>
<keyword evidence="2" id="KW-1185">Reference proteome</keyword>
<dbReference type="EMBL" id="ATDN01000034">
    <property type="protein sequence ID" value="RWA17624.1"/>
    <property type="molecule type" value="Genomic_DNA"/>
</dbReference>
<dbReference type="SUPFAM" id="SSF159709">
    <property type="entry name" value="PhnH-like"/>
    <property type="match status" value="1"/>
</dbReference>
<dbReference type="GO" id="GO:0019634">
    <property type="term" value="P:organic phosphonate metabolic process"/>
    <property type="evidence" value="ECO:0007669"/>
    <property type="project" value="InterPro"/>
</dbReference>
<name>A0A439DPT2_9MYCO</name>
<protein>
    <recommendedName>
        <fullName evidence="3">Phosphonate C-P lyase system protein PhnH</fullName>
    </recommendedName>
</protein>
<dbReference type="Pfam" id="PF05845">
    <property type="entry name" value="PhnH"/>
    <property type="match status" value="1"/>
</dbReference>
<evidence type="ECO:0000313" key="1">
    <source>
        <dbReference type="EMBL" id="RWA17624.1"/>
    </source>
</evidence>
<dbReference type="Proteomes" id="UP000287177">
    <property type="component" value="Unassembled WGS sequence"/>
</dbReference>
<dbReference type="AlphaFoldDB" id="A0A439DPT2"/>
<comment type="caution">
    <text evidence="1">The sequence shown here is derived from an EMBL/GenBank/DDBJ whole genome shotgun (WGS) entry which is preliminary data.</text>
</comment>
<dbReference type="InterPro" id="IPR038058">
    <property type="entry name" value="PhnH-like_sp"/>
</dbReference>